<dbReference type="Pfam" id="PF17827">
    <property type="entry name" value="PrmC_N"/>
    <property type="match status" value="1"/>
</dbReference>
<protein>
    <recommendedName>
        <fullName evidence="5">Release factor glutamine methyltransferase</fullName>
        <shortName evidence="5">RF MTase</shortName>
        <ecNumber evidence="5">2.1.1.297</ecNumber>
    </recommendedName>
    <alternativeName>
        <fullName evidence="5">N5-glutamine methyltransferase PrmC</fullName>
    </alternativeName>
    <alternativeName>
        <fullName evidence="5">Protein-(glutamine-N5) MTase PrmC</fullName>
    </alternativeName>
    <alternativeName>
        <fullName evidence="5">Protein-glutamine N-methyltransferase PrmC</fullName>
    </alternativeName>
</protein>
<dbReference type="PANTHER" id="PTHR18895:SF74">
    <property type="entry name" value="MTRF1L RELEASE FACTOR GLUTAMINE METHYLTRANSFERASE"/>
    <property type="match status" value="1"/>
</dbReference>
<dbReference type="InterPro" id="IPR007848">
    <property type="entry name" value="Small_mtfrase_dom"/>
</dbReference>
<organism evidence="8 9">
    <name type="scientific">Litorilinea aerophila</name>
    <dbReference type="NCBI Taxonomy" id="1204385"/>
    <lineage>
        <taxon>Bacteria</taxon>
        <taxon>Bacillati</taxon>
        <taxon>Chloroflexota</taxon>
        <taxon>Caldilineae</taxon>
        <taxon>Caldilineales</taxon>
        <taxon>Caldilineaceae</taxon>
        <taxon>Litorilinea</taxon>
    </lineage>
</organism>
<feature type="binding site" evidence="5">
    <location>
        <position position="148"/>
    </location>
    <ligand>
        <name>S-adenosyl-L-methionine</name>
        <dbReference type="ChEBI" id="CHEBI:59789"/>
    </ligand>
</feature>
<sequence length="286" mass="31052">MPSTTVGRAIVSATQRLEEAGSDTAHLDAQVILAHVLGVDRSWLFAHYDYKLSAAQANAYTELVARRVASEPVAYIVGRKEFYGLEFVVDRRVLIPRPETELLVDAVLDHIQTRPDPRVRMADVGTGSGAIAVAVAANCPTAQIYAIDLSPDALAVARQNVARLDTRGQITLLQGDLLAPLPEAVDIIAANLPYIRQDAYDTLDAGIREYEPRLALEAGEAGLDAIERLLAQAPSRLRPGGVIFLEIGHDQGEAVLAAVERLIPNASYVGIRQDYHGHDRLLTLRI</sequence>
<dbReference type="EC" id="2.1.1.297" evidence="5"/>
<evidence type="ECO:0000256" key="2">
    <source>
        <dbReference type="ARBA" id="ARBA00022679"/>
    </source>
</evidence>
<keyword evidence="3 5" id="KW-0949">S-adenosyl-L-methionine</keyword>
<reference evidence="8 9" key="1">
    <citation type="submission" date="2019-06" db="EMBL/GenBank/DDBJ databases">
        <title>Genome sequence of Litorilinea aerophila BAA-2444.</title>
        <authorList>
            <person name="Maclea K.S."/>
            <person name="Maurais E.G."/>
            <person name="Iannazzi L.C."/>
        </authorList>
    </citation>
    <scope>NUCLEOTIDE SEQUENCE [LARGE SCALE GENOMIC DNA]</scope>
    <source>
        <strain evidence="8 9">ATCC BAA-2444</strain>
    </source>
</reference>
<dbReference type="InterPro" id="IPR040758">
    <property type="entry name" value="PrmC_N"/>
</dbReference>
<dbReference type="RefSeq" id="WP_141610692.1">
    <property type="nucleotide sequence ID" value="NZ_VIGC02000016.1"/>
</dbReference>
<dbReference type="OrthoDB" id="9800643at2"/>
<dbReference type="AlphaFoldDB" id="A0A540VEM5"/>
<name>A0A540VEM5_9CHLR</name>
<evidence type="ECO:0000313" key="8">
    <source>
        <dbReference type="EMBL" id="TQE95201.1"/>
    </source>
</evidence>
<comment type="catalytic activity">
    <reaction evidence="4 5">
        <text>L-glutaminyl-[peptide chain release factor] + S-adenosyl-L-methionine = N(5)-methyl-L-glutaminyl-[peptide chain release factor] + S-adenosyl-L-homocysteine + H(+)</text>
        <dbReference type="Rhea" id="RHEA:42896"/>
        <dbReference type="Rhea" id="RHEA-COMP:10271"/>
        <dbReference type="Rhea" id="RHEA-COMP:10272"/>
        <dbReference type="ChEBI" id="CHEBI:15378"/>
        <dbReference type="ChEBI" id="CHEBI:30011"/>
        <dbReference type="ChEBI" id="CHEBI:57856"/>
        <dbReference type="ChEBI" id="CHEBI:59789"/>
        <dbReference type="ChEBI" id="CHEBI:61891"/>
        <dbReference type="EC" id="2.1.1.297"/>
    </reaction>
</comment>
<dbReference type="HAMAP" id="MF_02126">
    <property type="entry name" value="RF_methyltr_PrmC"/>
    <property type="match status" value="1"/>
</dbReference>
<comment type="caution">
    <text evidence="5">Lacks conserved residue(s) required for the propagation of feature annotation.</text>
</comment>
<dbReference type="SUPFAM" id="SSF53335">
    <property type="entry name" value="S-adenosyl-L-methionine-dependent methyltransferases"/>
    <property type="match status" value="1"/>
</dbReference>
<dbReference type="EMBL" id="VIGC01000016">
    <property type="protein sequence ID" value="TQE95201.1"/>
    <property type="molecule type" value="Genomic_DNA"/>
</dbReference>
<gene>
    <name evidence="5 8" type="primary">prmC</name>
    <name evidence="8" type="ORF">FKZ61_13625</name>
</gene>
<feature type="binding site" evidence="5">
    <location>
        <position position="191"/>
    </location>
    <ligand>
        <name>S-adenosyl-L-methionine</name>
        <dbReference type="ChEBI" id="CHEBI:59789"/>
    </ligand>
</feature>
<evidence type="ECO:0000259" key="6">
    <source>
        <dbReference type="Pfam" id="PF05175"/>
    </source>
</evidence>
<keyword evidence="2 5" id="KW-0808">Transferase</keyword>
<dbReference type="Gene3D" id="3.40.50.150">
    <property type="entry name" value="Vaccinia Virus protein VP39"/>
    <property type="match status" value="1"/>
</dbReference>
<dbReference type="InterPro" id="IPR050320">
    <property type="entry name" value="N5-glutamine_MTase"/>
</dbReference>
<dbReference type="GO" id="GO:0102559">
    <property type="term" value="F:peptide chain release factor N(5)-glutamine methyltransferase activity"/>
    <property type="evidence" value="ECO:0007669"/>
    <property type="project" value="UniProtKB-EC"/>
</dbReference>
<comment type="caution">
    <text evidence="8">The sequence shown here is derived from an EMBL/GenBank/DDBJ whole genome shotgun (WGS) entry which is preliminary data.</text>
</comment>
<evidence type="ECO:0000256" key="4">
    <source>
        <dbReference type="ARBA" id="ARBA00048391"/>
    </source>
</evidence>
<dbReference type="CDD" id="cd02440">
    <property type="entry name" value="AdoMet_MTases"/>
    <property type="match status" value="1"/>
</dbReference>
<keyword evidence="9" id="KW-1185">Reference proteome</keyword>
<dbReference type="Pfam" id="PF05175">
    <property type="entry name" value="MTS"/>
    <property type="match status" value="1"/>
</dbReference>
<dbReference type="GO" id="GO:0032259">
    <property type="term" value="P:methylation"/>
    <property type="evidence" value="ECO:0007669"/>
    <property type="project" value="UniProtKB-KW"/>
</dbReference>
<dbReference type="PANTHER" id="PTHR18895">
    <property type="entry name" value="HEMK METHYLTRANSFERASE"/>
    <property type="match status" value="1"/>
</dbReference>
<evidence type="ECO:0000256" key="5">
    <source>
        <dbReference type="HAMAP-Rule" id="MF_02126"/>
    </source>
</evidence>
<feature type="domain" description="Methyltransferase small" evidence="6">
    <location>
        <begin position="108"/>
        <end position="199"/>
    </location>
</feature>
<dbReference type="NCBIfam" id="TIGR03534">
    <property type="entry name" value="RF_mod_PrmC"/>
    <property type="match status" value="1"/>
</dbReference>
<comment type="similarity">
    <text evidence="5">Belongs to the protein N5-glutamine methyltransferase family. PrmC subfamily.</text>
</comment>
<dbReference type="Proteomes" id="UP000317371">
    <property type="component" value="Unassembled WGS sequence"/>
</dbReference>
<dbReference type="InParanoid" id="A0A540VEM5"/>
<dbReference type="InterPro" id="IPR029063">
    <property type="entry name" value="SAM-dependent_MTases_sf"/>
</dbReference>
<keyword evidence="1 5" id="KW-0489">Methyltransferase</keyword>
<proteinExistence type="inferred from homology"/>
<dbReference type="Gene3D" id="1.10.8.10">
    <property type="entry name" value="DNA helicase RuvA subunit, C-terminal domain"/>
    <property type="match status" value="1"/>
</dbReference>
<dbReference type="NCBIfam" id="TIGR00536">
    <property type="entry name" value="hemK_fam"/>
    <property type="match status" value="1"/>
</dbReference>
<evidence type="ECO:0000259" key="7">
    <source>
        <dbReference type="Pfam" id="PF17827"/>
    </source>
</evidence>
<feature type="domain" description="Release factor glutamine methyltransferase N-terminal" evidence="7">
    <location>
        <begin position="9"/>
        <end position="78"/>
    </location>
</feature>
<dbReference type="InterPro" id="IPR019874">
    <property type="entry name" value="RF_methyltr_PrmC"/>
</dbReference>
<dbReference type="InterPro" id="IPR004556">
    <property type="entry name" value="HemK-like"/>
</dbReference>
<accession>A0A540VEM5</accession>
<evidence type="ECO:0000256" key="1">
    <source>
        <dbReference type="ARBA" id="ARBA00022603"/>
    </source>
</evidence>
<evidence type="ECO:0000313" key="9">
    <source>
        <dbReference type="Proteomes" id="UP000317371"/>
    </source>
</evidence>
<feature type="binding site" evidence="5">
    <location>
        <begin position="125"/>
        <end position="129"/>
    </location>
    <ligand>
        <name>S-adenosyl-L-methionine</name>
        <dbReference type="ChEBI" id="CHEBI:59789"/>
    </ligand>
</feature>
<comment type="function">
    <text evidence="5">Methylates the class 1 translation termination release factors RF1/PrfA and RF2/PrfB on the glutamine residue of the universally conserved GGQ motif.</text>
</comment>
<evidence type="ECO:0000256" key="3">
    <source>
        <dbReference type="ARBA" id="ARBA00022691"/>
    </source>
</evidence>
<dbReference type="FunCoup" id="A0A540VEM5">
    <property type="interactions" value="519"/>
</dbReference>